<proteinExistence type="inferred from homology"/>
<feature type="transmembrane region" description="Helical" evidence="12">
    <location>
        <begin position="44"/>
        <end position="64"/>
    </location>
</feature>
<keyword evidence="7" id="KW-0949">S-adenosyl-L-methionine</keyword>
<protein>
    <recommendedName>
        <fullName evidence="4">methanethiol S-methyltransferase</fullName>
        <ecNumber evidence="4">2.1.1.334</ecNumber>
    </recommendedName>
</protein>
<dbReference type="eggNOG" id="COG2020">
    <property type="taxonomic scope" value="Bacteria"/>
</dbReference>
<comment type="function">
    <text evidence="1">Catalyzes the methylation of methanethiol (MeSH) to yield dimethylsulphide (DMS).</text>
</comment>
<keyword evidence="6" id="KW-0808">Transferase</keyword>
<evidence type="ECO:0000256" key="11">
    <source>
        <dbReference type="ARBA" id="ARBA00048134"/>
    </source>
</evidence>
<evidence type="ECO:0000256" key="1">
    <source>
        <dbReference type="ARBA" id="ARBA00002096"/>
    </source>
</evidence>
<evidence type="ECO:0000256" key="6">
    <source>
        <dbReference type="ARBA" id="ARBA00022679"/>
    </source>
</evidence>
<dbReference type="RefSeq" id="WP_015826971.1">
    <property type="nucleotide sequence ID" value="NC_012982.1"/>
</dbReference>
<dbReference type="EMBL" id="CP001678">
    <property type="protein sequence ID" value="ACT58821.1"/>
    <property type="molecule type" value="Genomic_DNA"/>
</dbReference>
<evidence type="ECO:0000313" key="13">
    <source>
        <dbReference type="EMBL" id="ACT58821.1"/>
    </source>
</evidence>
<feature type="transmembrane region" description="Helical" evidence="12">
    <location>
        <begin position="114"/>
        <end position="139"/>
    </location>
</feature>
<comment type="subcellular location">
    <subcellularLocation>
        <location evidence="2">Membrane</location>
        <topology evidence="2">Multi-pass membrane protein</topology>
    </subcellularLocation>
</comment>
<dbReference type="KEGG" id="hba:Hbal_1129"/>
<dbReference type="GO" id="GO:0008168">
    <property type="term" value="F:methyltransferase activity"/>
    <property type="evidence" value="ECO:0007669"/>
    <property type="project" value="UniProtKB-KW"/>
</dbReference>
<evidence type="ECO:0000256" key="3">
    <source>
        <dbReference type="ARBA" id="ARBA00010631"/>
    </source>
</evidence>
<dbReference type="GO" id="GO:0032259">
    <property type="term" value="P:methylation"/>
    <property type="evidence" value="ECO:0007669"/>
    <property type="project" value="UniProtKB-KW"/>
</dbReference>
<evidence type="ECO:0000256" key="5">
    <source>
        <dbReference type="ARBA" id="ARBA00022603"/>
    </source>
</evidence>
<evidence type="ECO:0000256" key="4">
    <source>
        <dbReference type="ARBA" id="ARBA00012149"/>
    </source>
</evidence>
<evidence type="ECO:0000256" key="10">
    <source>
        <dbReference type="ARBA" id="ARBA00023136"/>
    </source>
</evidence>
<dbReference type="HOGENOM" id="CLU_084189_0_0_5"/>
<dbReference type="InterPro" id="IPR033580">
    <property type="entry name" value="Nurim-like"/>
</dbReference>
<name>C6XRI9_HIRBI</name>
<dbReference type="InterPro" id="IPR054700">
    <property type="entry name" value="MddA"/>
</dbReference>
<evidence type="ECO:0000256" key="12">
    <source>
        <dbReference type="SAM" id="Phobius"/>
    </source>
</evidence>
<evidence type="ECO:0000256" key="7">
    <source>
        <dbReference type="ARBA" id="ARBA00022691"/>
    </source>
</evidence>
<sequence length="241" mass="27793">MRALVLIYGTICYTAFLLVFLYLIAFVGDYGDGNTLNKGPNSPIGIAFTINVILLFLFSIQHSAMARPTFKRWLAKLVPASIERSTYVLLTNLVLVLLYFQWRPIDGLVWQITNPAIIIILQSLFWIGWATVLCSTFMINHFELFGLRQIWQNWTRTTAAPPTFRTPFFYNLVRHPIYTGFLIAFWATPTMTAGHLLFASGMTLYIFIGIQFEERDLLRIFGEQYQKYRKQVAMVIPGLKL</sequence>
<keyword evidence="9 12" id="KW-1133">Transmembrane helix</keyword>
<dbReference type="AlphaFoldDB" id="C6XRI9"/>
<dbReference type="NCBIfam" id="NF045656">
    <property type="entry name" value="MeththiolMtaseMddA"/>
    <property type="match status" value="1"/>
</dbReference>
<dbReference type="OrthoDB" id="9789029at2"/>
<keyword evidence="8 12" id="KW-0812">Transmembrane</keyword>
<gene>
    <name evidence="13" type="ordered locus">Hbal_1129</name>
</gene>
<keyword evidence="5" id="KW-0489">Methyltransferase</keyword>
<keyword evidence="14" id="KW-1185">Reference proteome</keyword>
<dbReference type="EC" id="2.1.1.334" evidence="4"/>
<reference evidence="14" key="1">
    <citation type="journal article" date="2011" name="J. Bacteriol.">
        <title>Genome sequences of eight morphologically diverse alphaproteobacteria.</title>
        <authorList>
            <consortium name="US DOE Joint Genome Institute"/>
            <person name="Brown P.J."/>
            <person name="Kysela D.T."/>
            <person name="Buechlein A."/>
            <person name="Hemmerich C."/>
            <person name="Brun Y.V."/>
        </authorList>
    </citation>
    <scope>NUCLEOTIDE SEQUENCE [LARGE SCALE GENOMIC DNA]</scope>
    <source>
        <strain evidence="14">ATCC 49814 / DSM 5838 / IFAM 1418</strain>
    </source>
</reference>
<evidence type="ECO:0000313" key="14">
    <source>
        <dbReference type="Proteomes" id="UP000002745"/>
    </source>
</evidence>
<evidence type="ECO:0000256" key="9">
    <source>
        <dbReference type="ARBA" id="ARBA00022989"/>
    </source>
</evidence>
<comment type="catalytic activity">
    <reaction evidence="11">
        <text>methanethiol + S-adenosyl-L-methionine = dimethyl sulfide + S-adenosyl-L-homocysteine + H(+)</text>
        <dbReference type="Rhea" id="RHEA:50428"/>
        <dbReference type="ChEBI" id="CHEBI:15378"/>
        <dbReference type="ChEBI" id="CHEBI:16007"/>
        <dbReference type="ChEBI" id="CHEBI:17437"/>
        <dbReference type="ChEBI" id="CHEBI:57856"/>
        <dbReference type="ChEBI" id="CHEBI:59789"/>
        <dbReference type="EC" id="2.1.1.334"/>
    </reaction>
</comment>
<evidence type="ECO:0000256" key="8">
    <source>
        <dbReference type="ARBA" id="ARBA00022692"/>
    </source>
</evidence>
<dbReference type="PANTHER" id="PTHR31040:SF1">
    <property type="entry name" value="NURIM"/>
    <property type="match status" value="1"/>
</dbReference>
<feature type="transmembrane region" description="Helical" evidence="12">
    <location>
        <begin position="5"/>
        <end position="24"/>
    </location>
</feature>
<dbReference type="GO" id="GO:0016020">
    <property type="term" value="C:membrane"/>
    <property type="evidence" value="ECO:0007669"/>
    <property type="project" value="UniProtKB-SubCell"/>
</dbReference>
<dbReference type="Proteomes" id="UP000002745">
    <property type="component" value="Chromosome"/>
</dbReference>
<feature type="transmembrane region" description="Helical" evidence="12">
    <location>
        <begin position="85"/>
        <end position="102"/>
    </location>
</feature>
<dbReference type="STRING" id="582402.Hbal_1129"/>
<accession>C6XRI9</accession>
<dbReference type="PANTHER" id="PTHR31040">
    <property type="entry name" value="NURIM"/>
    <property type="match status" value="1"/>
</dbReference>
<comment type="similarity">
    <text evidence="3">Belongs to the nurim family.</text>
</comment>
<organism evidence="13 14">
    <name type="scientific">Hirschia baltica (strain ATCC 49814 / DSM 5838 / IFAM 1418)</name>
    <dbReference type="NCBI Taxonomy" id="582402"/>
    <lineage>
        <taxon>Bacteria</taxon>
        <taxon>Pseudomonadati</taxon>
        <taxon>Pseudomonadota</taxon>
        <taxon>Alphaproteobacteria</taxon>
        <taxon>Hyphomonadales</taxon>
        <taxon>Hyphomonadaceae</taxon>
        <taxon>Hirschia</taxon>
    </lineage>
</organism>
<keyword evidence="10 12" id="KW-0472">Membrane</keyword>
<dbReference type="Gene3D" id="1.20.120.1630">
    <property type="match status" value="1"/>
</dbReference>
<evidence type="ECO:0000256" key="2">
    <source>
        <dbReference type="ARBA" id="ARBA00004141"/>
    </source>
</evidence>